<keyword evidence="3" id="KW-1185">Reference proteome</keyword>
<organism evidence="2 3">
    <name type="scientific">Cyclotella atomus</name>
    <dbReference type="NCBI Taxonomy" id="382360"/>
    <lineage>
        <taxon>Eukaryota</taxon>
        <taxon>Sar</taxon>
        <taxon>Stramenopiles</taxon>
        <taxon>Ochrophyta</taxon>
        <taxon>Bacillariophyta</taxon>
        <taxon>Coscinodiscophyceae</taxon>
        <taxon>Thalassiosirophycidae</taxon>
        <taxon>Stephanodiscales</taxon>
        <taxon>Stephanodiscaceae</taxon>
        <taxon>Cyclotella</taxon>
    </lineage>
</organism>
<sequence>MIWIVFVSMRAHAMCFDPVSHARSSPILPPRPQICSASMSASLTVRGRGPKPPTAALDELVADGDLKPAAVLKPVADSKPPALLKRQQNLLSFFTVPAKKAATKSTAKKAHANFTIDSDSDVEVVDVVPARNSSSRTAVKPKTYVLDDSDDSDVKVVDVVPARKRSAGTAGSDDDSDFEFY</sequence>
<comment type="caution">
    <text evidence="2">The sequence shown here is derived from an EMBL/GenBank/DDBJ whole genome shotgun (WGS) entry which is preliminary data.</text>
</comment>
<evidence type="ECO:0000313" key="3">
    <source>
        <dbReference type="Proteomes" id="UP001530400"/>
    </source>
</evidence>
<dbReference type="AlphaFoldDB" id="A0ABD3P7Q5"/>
<protein>
    <submittedName>
        <fullName evidence="2">Uncharacterized protein</fullName>
    </submittedName>
</protein>
<dbReference type="EMBL" id="JALLPJ020000755">
    <property type="protein sequence ID" value="KAL3783674.1"/>
    <property type="molecule type" value="Genomic_DNA"/>
</dbReference>
<feature type="region of interest" description="Disordered" evidence="1">
    <location>
        <begin position="162"/>
        <end position="181"/>
    </location>
</feature>
<evidence type="ECO:0000256" key="1">
    <source>
        <dbReference type="SAM" id="MobiDB-lite"/>
    </source>
</evidence>
<dbReference type="Proteomes" id="UP001530400">
    <property type="component" value="Unassembled WGS sequence"/>
</dbReference>
<evidence type="ECO:0000313" key="2">
    <source>
        <dbReference type="EMBL" id="KAL3783674.1"/>
    </source>
</evidence>
<gene>
    <name evidence="2" type="ORF">ACHAWO_008832</name>
</gene>
<accession>A0ABD3P7Q5</accession>
<feature type="compositionally biased region" description="Acidic residues" evidence="1">
    <location>
        <begin position="172"/>
        <end position="181"/>
    </location>
</feature>
<name>A0ABD3P7Q5_9STRA</name>
<proteinExistence type="predicted"/>
<reference evidence="2 3" key="1">
    <citation type="submission" date="2024-10" db="EMBL/GenBank/DDBJ databases">
        <title>Updated reference genomes for cyclostephanoid diatoms.</title>
        <authorList>
            <person name="Roberts W.R."/>
            <person name="Alverson A.J."/>
        </authorList>
    </citation>
    <scope>NUCLEOTIDE SEQUENCE [LARGE SCALE GENOMIC DNA]</scope>
    <source>
        <strain evidence="2 3">AJA010-31</strain>
    </source>
</reference>